<feature type="domain" description="O-methyltransferase C-terminal" evidence="6">
    <location>
        <begin position="141"/>
        <end position="345"/>
    </location>
</feature>
<feature type="domain" description="O-methyltransferase dimerisation" evidence="7">
    <location>
        <begin position="42"/>
        <end position="119"/>
    </location>
</feature>
<dbReference type="OrthoDB" id="9766840at2"/>
<evidence type="ECO:0000259" key="7">
    <source>
        <dbReference type="Pfam" id="PF08100"/>
    </source>
</evidence>
<accession>A0A345ZAQ7</accession>
<dbReference type="InterPro" id="IPR016461">
    <property type="entry name" value="COMT-like"/>
</dbReference>
<evidence type="ECO:0000313" key="9">
    <source>
        <dbReference type="Proteomes" id="UP000254834"/>
    </source>
</evidence>
<dbReference type="GO" id="GO:0032259">
    <property type="term" value="P:methylation"/>
    <property type="evidence" value="ECO:0007669"/>
    <property type="project" value="UniProtKB-KW"/>
</dbReference>
<dbReference type="RefSeq" id="WP_115585389.1">
    <property type="nucleotide sequence ID" value="NZ_CP025544.1"/>
</dbReference>
<keyword evidence="9" id="KW-1185">Reference proteome</keyword>
<reference evidence="8 9" key="1">
    <citation type="submission" date="2017-12" db="EMBL/GenBank/DDBJ databases">
        <title>Chromulinavorax destructans is a abundant pathogen of dominant heterotrophic picoflagllates.</title>
        <authorList>
            <person name="Deeg C.M."/>
            <person name="Zimmer M."/>
            <person name="Suttle C.A."/>
        </authorList>
    </citation>
    <scope>NUCLEOTIDE SEQUENCE [LARGE SCALE GENOMIC DNA]</scope>
    <source>
        <strain evidence="8 9">SeV1</strain>
    </source>
</reference>
<evidence type="ECO:0000256" key="5">
    <source>
        <dbReference type="SAM" id="SignalP"/>
    </source>
</evidence>
<name>A0A345ZAQ7_9BACT</name>
<gene>
    <name evidence="8" type="ORF">C0J27_01235</name>
</gene>
<feature type="active site" description="Proton acceptor" evidence="4">
    <location>
        <position position="277"/>
    </location>
</feature>
<feature type="chain" id="PRO_5016574728" evidence="5">
    <location>
        <begin position="25"/>
        <end position="367"/>
    </location>
</feature>
<dbReference type="PROSITE" id="PS51683">
    <property type="entry name" value="SAM_OMT_II"/>
    <property type="match status" value="1"/>
</dbReference>
<dbReference type="AlphaFoldDB" id="A0A345ZAQ7"/>
<dbReference type="GO" id="GO:0008171">
    <property type="term" value="F:O-methyltransferase activity"/>
    <property type="evidence" value="ECO:0007669"/>
    <property type="project" value="InterPro"/>
</dbReference>
<dbReference type="PANTHER" id="PTHR43712:SF2">
    <property type="entry name" value="O-METHYLTRANSFERASE CICE"/>
    <property type="match status" value="1"/>
</dbReference>
<evidence type="ECO:0000256" key="1">
    <source>
        <dbReference type="ARBA" id="ARBA00022603"/>
    </source>
</evidence>
<proteinExistence type="predicted"/>
<evidence type="ECO:0000256" key="3">
    <source>
        <dbReference type="ARBA" id="ARBA00022691"/>
    </source>
</evidence>
<sequence length="367" mass="41175">MKISKNQSLKLLLMLCTICSSVCYSDKADPTLNLNNSHKLIELASAHIVSRAIHIAALIKVADHLIDGPCNIYDLANKTHTNENALYRLLRLLASNGIFHESENRFFSLTPLAELLVSSYPNSLQAWLANHDGDEKRWRSYGHMQYSIETGKPAFNHIFGQGYFNLIAQDPKLAVSFDEGMRNLSEKEDQAIANCYNFAPYKNIMDIGGGKGGLLTAIVKLNPFMQGIVYDLPHVEISAKAYLAQQNIEQSITWQSGSFFEQIPLGHDLYILKRILHDWDDELCIKILSNCRAAMNNTSKLIIIEAIVSSGNTRDFSKDVDLAMLVIFGGKERTKIEWESLLDAADLKLVNIQQTQSMLSILEVVIK</sequence>
<dbReference type="PIRSF" id="PIRSF005739">
    <property type="entry name" value="O-mtase"/>
    <property type="match status" value="1"/>
</dbReference>
<dbReference type="InterPro" id="IPR036390">
    <property type="entry name" value="WH_DNA-bd_sf"/>
</dbReference>
<evidence type="ECO:0000313" key="8">
    <source>
        <dbReference type="EMBL" id="AXK60374.1"/>
    </source>
</evidence>
<organism evidence="8 9">
    <name type="scientific">Candidatus Chromulinivorax destructor</name>
    <dbReference type="NCBI Taxonomy" id="2066483"/>
    <lineage>
        <taxon>Bacteria</taxon>
        <taxon>Candidatus Babelota</taxon>
        <taxon>Candidatus Babeliae</taxon>
        <taxon>Candidatus Babeliales</taxon>
        <taxon>Candidatus Chromulinivoraceae</taxon>
        <taxon>Candidatus Chromulinivorax</taxon>
    </lineage>
</organism>
<dbReference type="KEGG" id="cdes:C0J27_01235"/>
<keyword evidence="5" id="KW-0732">Signal</keyword>
<dbReference type="Proteomes" id="UP000254834">
    <property type="component" value="Chromosome"/>
</dbReference>
<dbReference type="GO" id="GO:0046983">
    <property type="term" value="F:protein dimerization activity"/>
    <property type="evidence" value="ECO:0007669"/>
    <property type="project" value="InterPro"/>
</dbReference>
<dbReference type="SUPFAM" id="SSF53335">
    <property type="entry name" value="S-adenosyl-L-methionine-dependent methyltransferases"/>
    <property type="match status" value="1"/>
</dbReference>
<dbReference type="EMBL" id="CP025544">
    <property type="protein sequence ID" value="AXK60374.1"/>
    <property type="molecule type" value="Genomic_DNA"/>
</dbReference>
<dbReference type="PANTHER" id="PTHR43712">
    <property type="entry name" value="PUTATIVE (AFU_ORTHOLOGUE AFUA_4G14580)-RELATED"/>
    <property type="match status" value="1"/>
</dbReference>
<keyword evidence="1 8" id="KW-0489">Methyltransferase</keyword>
<dbReference type="SUPFAM" id="SSF46785">
    <property type="entry name" value="Winged helix' DNA-binding domain"/>
    <property type="match status" value="1"/>
</dbReference>
<evidence type="ECO:0000256" key="2">
    <source>
        <dbReference type="ARBA" id="ARBA00022679"/>
    </source>
</evidence>
<evidence type="ECO:0000256" key="4">
    <source>
        <dbReference type="PIRSR" id="PIRSR005739-1"/>
    </source>
</evidence>
<dbReference type="InterPro" id="IPR001077">
    <property type="entry name" value="COMT_C"/>
</dbReference>
<dbReference type="InterPro" id="IPR029063">
    <property type="entry name" value="SAM-dependent_MTases_sf"/>
</dbReference>
<keyword evidence="2 8" id="KW-0808">Transferase</keyword>
<dbReference type="Pfam" id="PF08100">
    <property type="entry name" value="Dimerisation"/>
    <property type="match status" value="1"/>
</dbReference>
<dbReference type="InterPro" id="IPR036388">
    <property type="entry name" value="WH-like_DNA-bd_sf"/>
</dbReference>
<protein>
    <submittedName>
        <fullName evidence="8">Methyltransferase</fullName>
    </submittedName>
</protein>
<evidence type="ECO:0000259" key="6">
    <source>
        <dbReference type="Pfam" id="PF00891"/>
    </source>
</evidence>
<keyword evidence="3" id="KW-0949">S-adenosyl-L-methionine</keyword>
<feature type="signal peptide" evidence="5">
    <location>
        <begin position="1"/>
        <end position="24"/>
    </location>
</feature>
<dbReference type="Gene3D" id="3.40.50.150">
    <property type="entry name" value="Vaccinia Virus protein VP39"/>
    <property type="match status" value="1"/>
</dbReference>
<dbReference type="Gene3D" id="1.10.10.10">
    <property type="entry name" value="Winged helix-like DNA-binding domain superfamily/Winged helix DNA-binding domain"/>
    <property type="match status" value="1"/>
</dbReference>
<dbReference type="InterPro" id="IPR012967">
    <property type="entry name" value="COMT_dimerisation"/>
</dbReference>
<dbReference type="Pfam" id="PF00891">
    <property type="entry name" value="Methyltransf_2"/>
    <property type="match status" value="1"/>
</dbReference>